<dbReference type="FunFam" id="2.70.70.10:FF:000006">
    <property type="entry name" value="M23 family peptidase"/>
    <property type="match status" value="1"/>
</dbReference>
<keyword evidence="3" id="KW-0479">Metal-binding</keyword>
<reference evidence="9" key="2">
    <citation type="submission" date="2020-09" db="EMBL/GenBank/DDBJ databases">
        <authorList>
            <person name="Sun Q."/>
            <person name="Zhou Y."/>
        </authorList>
    </citation>
    <scope>NUCLEOTIDE SEQUENCE</scope>
    <source>
        <strain evidence="9">CGMCC 1.12426</strain>
    </source>
</reference>
<dbReference type="InterPro" id="IPR050570">
    <property type="entry name" value="Cell_wall_metabolism_enzyme"/>
</dbReference>
<evidence type="ECO:0000256" key="7">
    <source>
        <dbReference type="SAM" id="MobiDB-lite"/>
    </source>
</evidence>
<dbReference type="InterPro" id="IPR011055">
    <property type="entry name" value="Dup_hybrid_motif"/>
</dbReference>
<evidence type="ECO:0000313" key="9">
    <source>
        <dbReference type="EMBL" id="GGB44240.1"/>
    </source>
</evidence>
<sequence length="417" mass="44831">MVTALCAIMGVAMLGTGLATYFFMKSDLVAISSREKDALELQYQDRIDRLRTEIERLTSRQMVDRESVELKVMEIVRRQQAIARQHDLVTDLMDRAERSGIRIAAATPSPPEKPVVSEFTSDEGGFDPLLAIGGEPEPLVDPLKILGLRGSSQAPSGAPSTDQPPALVPHETLGQGNSEIDADKKAALDEINDTLMAMDRNSAAALDALALAAEQEVETLVSAITPLGVDLDKAVGISGLAAGGPFIPYTGTGFDHRVRRASLAMEALDDLKDAAGRLPIHRPVRHVSISSDFGPRLDPFLNRWAMHSGIDFRASHGTRVYAAAPGTVVHAGWSGGYGKMVEIEHANGYVTRYAHLSRLQVKTGNHVLTGDVIGNIGSTGRSTGPHLHYELHEPGGPVDPAHFIGTGDRLASLLRRR</sequence>
<keyword evidence="6" id="KW-0482">Metalloprotease</keyword>
<feature type="compositionally biased region" description="Polar residues" evidence="7">
    <location>
        <begin position="150"/>
        <end position="163"/>
    </location>
</feature>
<dbReference type="GO" id="GO:0004222">
    <property type="term" value="F:metalloendopeptidase activity"/>
    <property type="evidence" value="ECO:0007669"/>
    <property type="project" value="TreeGrafter"/>
</dbReference>
<keyword evidence="2" id="KW-0645">Protease</keyword>
<evidence type="ECO:0000313" key="10">
    <source>
        <dbReference type="Proteomes" id="UP000605148"/>
    </source>
</evidence>
<evidence type="ECO:0000256" key="5">
    <source>
        <dbReference type="ARBA" id="ARBA00022833"/>
    </source>
</evidence>
<keyword evidence="5" id="KW-0862">Zinc</keyword>
<dbReference type="InterPro" id="IPR016047">
    <property type="entry name" value="M23ase_b-sheet_dom"/>
</dbReference>
<protein>
    <submittedName>
        <fullName evidence="9">Membrane protein</fullName>
    </submittedName>
</protein>
<gene>
    <name evidence="9" type="ORF">GCM10011316_15310</name>
</gene>
<proteinExistence type="predicted"/>
<reference evidence="9" key="1">
    <citation type="journal article" date="2014" name="Int. J. Syst. Evol. Microbiol.">
        <title>Complete genome sequence of Corynebacterium casei LMG S-19264T (=DSM 44701T), isolated from a smear-ripened cheese.</title>
        <authorList>
            <consortium name="US DOE Joint Genome Institute (JGI-PGF)"/>
            <person name="Walter F."/>
            <person name="Albersmeier A."/>
            <person name="Kalinowski J."/>
            <person name="Ruckert C."/>
        </authorList>
    </citation>
    <scope>NUCLEOTIDE SEQUENCE</scope>
    <source>
        <strain evidence="9">CGMCC 1.12426</strain>
    </source>
</reference>
<dbReference type="RefSeq" id="WP_172972044.1">
    <property type="nucleotide sequence ID" value="NZ_BMFA01000004.1"/>
</dbReference>
<feature type="domain" description="M23ase beta-sheet core" evidence="8">
    <location>
        <begin position="306"/>
        <end position="400"/>
    </location>
</feature>
<evidence type="ECO:0000256" key="6">
    <source>
        <dbReference type="ARBA" id="ARBA00023049"/>
    </source>
</evidence>
<evidence type="ECO:0000256" key="3">
    <source>
        <dbReference type="ARBA" id="ARBA00022723"/>
    </source>
</evidence>
<organism evidence="9 10">
    <name type="scientific">Roseibium aquae</name>
    <dbReference type="NCBI Taxonomy" id="1323746"/>
    <lineage>
        <taxon>Bacteria</taxon>
        <taxon>Pseudomonadati</taxon>
        <taxon>Pseudomonadota</taxon>
        <taxon>Alphaproteobacteria</taxon>
        <taxon>Hyphomicrobiales</taxon>
        <taxon>Stappiaceae</taxon>
        <taxon>Roseibium</taxon>
    </lineage>
</organism>
<dbReference type="Pfam" id="PF01551">
    <property type="entry name" value="Peptidase_M23"/>
    <property type="match status" value="1"/>
</dbReference>
<evidence type="ECO:0000256" key="1">
    <source>
        <dbReference type="ARBA" id="ARBA00001947"/>
    </source>
</evidence>
<dbReference type="Proteomes" id="UP000605148">
    <property type="component" value="Unassembled WGS sequence"/>
</dbReference>
<evidence type="ECO:0000259" key="8">
    <source>
        <dbReference type="Pfam" id="PF01551"/>
    </source>
</evidence>
<name>A0A916X057_9HYPH</name>
<dbReference type="GO" id="GO:0046872">
    <property type="term" value="F:metal ion binding"/>
    <property type="evidence" value="ECO:0007669"/>
    <property type="project" value="UniProtKB-KW"/>
</dbReference>
<dbReference type="SUPFAM" id="SSF51261">
    <property type="entry name" value="Duplicated hybrid motif"/>
    <property type="match status" value="1"/>
</dbReference>
<evidence type="ECO:0000256" key="2">
    <source>
        <dbReference type="ARBA" id="ARBA00022670"/>
    </source>
</evidence>
<dbReference type="AlphaFoldDB" id="A0A916X057"/>
<dbReference type="EMBL" id="BMFA01000004">
    <property type="protein sequence ID" value="GGB44240.1"/>
    <property type="molecule type" value="Genomic_DNA"/>
</dbReference>
<comment type="caution">
    <text evidence="9">The sequence shown here is derived from an EMBL/GenBank/DDBJ whole genome shotgun (WGS) entry which is preliminary data.</text>
</comment>
<evidence type="ECO:0000256" key="4">
    <source>
        <dbReference type="ARBA" id="ARBA00022801"/>
    </source>
</evidence>
<comment type="cofactor">
    <cofactor evidence="1">
        <name>Zn(2+)</name>
        <dbReference type="ChEBI" id="CHEBI:29105"/>
    </cofactor>
</comment>
<dbReference type="Gene3D" id="2.70.70.10">
    <property type="entry name" value="Glucose Permease (Domain IIA)"/>
    <property type="match status" value="1"/>
</dbReference>
<accession>A0A916X057</accession>
<feature type="region of interest" description="Disordered" evidence="7">
    <location>
        <begin position="148"/>
        <end position="180"/>
    </location>
</feature>
<keyword evidence="4" id="KW-0378">Hydrolase</keyword>
<dbReference type="CDD" id="cd12797">
    <property type="entry name" value="M23_peptidase"/>
    <property type="match status" value="1"/>
</dbReference>
<dbReference type="GO" id="GO:0006508">
    <property type="term" value="P:proteolysis"/>
    <property type="evidence" value="ECO:0007669"/>
    <property type="project" value="UniProtKB-KW"/>
</dbReference>
<keyword evidence="10" id="KW-1185">Reference proteome</keyword>
<dbReference type="PANTHER" id="PTHR21666">
    <property type="entry name" value="PEPTIDASE-RELATED"/>
    <property type="match status" value="1"/>
</dbReference>
<dbReference type="PANTHER" id="PTHR21666:SF288">
    <property type="entry name" value="CELL DIVISION PROTEIN YTFB"/>
    <property type="match status" value="1"/>
</dbReference>